<feature type="region of interest" description="Disordered" evidence="2">
    <location>
        <begin position="1537"/>
        <end position="1567"/>
    </location>
</feature>
<keyword evidence="1" id="KW-0175">Coiled coil</keyword>
<feature type="compositionally biased region" description="Basic and acidic residues" evidence="2">
    <location>
        <begin position="798"/>
        <end position="821"/>
    </location>
</feature>
<feature type="compositionally biased region" description="Polar residues" evidence="2">
    <location>
        <begin position="605"/>
        <end position="620"/>
    </location>
</feature>
<feature type="compositionally biased region" description="Basic and acidic residues" evidence="2">
    <location>
        <begin position="933"/>
        <end position="954"/>
    </location>
</feature>
<feature type="domain" description="FAM186A/B N-terminal" evidence="4">
    <location>
        <begin position="56"/>
        <end position="304"/>
    </location>
</feature>
<feature type="coiled-coil region" evidence="1">
    <location>
        <begin position="1325"/>
        <end position="1373"/>
    </location>
</feature>
<protein>
    <submittedName>
        <fullName evidence="6">Protein FAM186A-like</fullName>
    </submittedName>
</protein>
<feature type="compositionally biased region" description="Polar residues" evidence="2">
    <location>
        <begin position="720"/>
        <end position="743"/>
    </location>
</feature>
<evidence type="ECO:0000313" key="6">
    <source>
        <dbReference type="RefSeq" id="XP_013917267.1"/>
    </source>
</evidence>
<dbReference type="InterPro" id="IPR049144">
    <property type="entry name" value="FAM186A_B_N"/>
</dbReference>
<gene>
    <name evidence="6" type="primary">LOC106545282</name>
</gene>
<feature type="compositionally biased region" description="Polar residues" evidence="2">
    <location>
        <begin position="527"/>
        <end position="539"/>
    </location>
</feature>
<evidence type="ECO:0000259" key="4">
    <source>
        <dbReference type="Pfam" id="PF20870"/>
    </source>
</evidence>
<reference evidence="6" key="1">
    <citation type="submission" date="2025-08" db="UniProtKB">
        <authorList>
            <consortium name="RefSeq"/>
        </authorList>
    </citation>
    <scope>IDENTIFICATION</scope>
    <source>
        <tissue evidence="6">Skeletal muscle</tissue>
    </source>
</reference>
<dbReference type="Pfam" id="PF20870">
    <property type="entry name" value="FAM186A-B_N"/>
    <property type="match status" value="1"/>
</dbReference>
<keyword evidence="5" id="KW-1185">Reference proteome</keyword>
<proteinExistence type="predicted"/>
<feature type="region of interest" description="Disordered" evidence="2">
    <location>
        <begin position="463"/>
        <end position="559"/>
    </location>
</feature>
<feature type="domain" description="FAM186A/B C-terminal" evidence="3">
    <location>
        <begin position="1638"/>
        <end position="1879"/>
    </location>
</feature>
<dbReference type="GeneID" id="106545282"/>
<name>A0A6I9XT58_9SAUR</name>
<dbReference type="Pfam" id="PF20865">
    <property type="entry name" value="FAM186A-B_C"/>
    <property type="match status" value="1"/>
</dbReference>
<feature type="region of interest" description="Disordered" evidence="2">
    <location>
        <begin position="605"/>
        <end position="627"/>
    </location>
</feature>
<dbReference type="PANTHER" id="PTHR33590">
    <property type="entry name" value="GLUTENIN, HIGH MOLECULAR WEIGHT SUBUNIT PW212-RELATED PROTEIN"/>
    <property type="match status" value="1"/>
</dbReference>
<evidence type="ECO:0000256" key="2">
    <source>
        <dbReference type="SAM" id="MobiDB-lite"/>
    </source>
</evidence>
<feature type="compositionally biased region" description="Pro residues" evidence="2">
    <location>
        <begin position="749"/>
        <end position="759"/>
    </location>
</feature>
<dbReference type="OrthoDB" id="9942939at2759"/>
<feature type="compositionally biased region" description="Basic and acidic residues" evidence="2">
    <location>
        <begin position="905"/>
        <end position="925"/>
    </location>
</feature>
<dbReference type="InterPro" id="IPR049146">
    <property type="entry name" value="FAM186A_B_C"/>
</dbReference>
<feature type="region of interest" description="Disordered" evidence="2">
    <location>
        <begin position="666"/>
        <end position="685"/>
    </location>
</feature>
<evidence type="ECO:0000259" key="3">
    <source>
        <dbReference type="Pfam" id="PF20865"/>
    </source>
</evidence>
<feature type="region of interest" description="Disordered" evidence="2">
    <location>
        <begin position="691"/>
        <end position="995"/>
    </location>
</feature>
<evidence type="ECO:0000313" key="5">
    <source>
        <dbReference type="Proteomes" id="UP000504617"/>
    </source>
</evidence>
<feature type="region of interest" description="Disordered" evidence="2">
    <location>
        <begin position="1222"/>
        <end position="1312"/>
    </location>
</feature>
<dbReference type="RefSeq" id="XP_013917267.1">
    <property type="nucleotide sequence ID" value="XM_014061792.1"/>
</dbReference>
<sequence>MNFQRFVAWENLPSLTPKSDDFDSSSLNSESVSEYESGGLTVPKVATTKKETMPNEVEIPISVRRVLDKIDVAQLERAKKEISKKLFRILENVNRVYERYKKDDAIDPKIEKEYNTLLTWEEKNRRSHFLDEIDSVLNQNTDKLLELHLALESFKECSGMLKNVELEEELIPSEEMVQKMEVDLLKLIERIEENVLHLIKLFQPLFAEKLKAPRKPGQKYTLLFKVWRDKVADTPQEGEPLTPEQMLDDEALAFSRCHDVNNMIHELGESQFFNKAEIVALKYTATMVGNLIKAFSLLVKQCRNLKLKCDSLTLLEGRKQDPQVLVLQRELRMAMERKTALEKQVQSAEERCMALLVTNEMIQKELQDANEKASMADKIPLSKVTAGKTQSKASILEKDVKSKPAEKPKLPTEPKKKLPRKVEETMDERWDSQGEDSQISLLSIYGRDRTPTGSFLDIKMKQRKTVSDKGKIKQPPKATDEKGPPMHGTVTERSPALLDQMLTSHKTLDTESDKMVPKSSDEKPVETSPSTMEYSSLTEPTAEDVSGLQKDRKGARRRLSMKGTVDKVLLNVKTKKIVKFPPTKDTPTVDMPSEDITPLFTTVQEIPEGESTQMPTMTSETKTEPETLDKTLTQTVAAEKSEEALKQLQEKSKEIREKKETKRWSKLLQVPKQAAKSEGVRHGLDAKLQETARDIPTQEIPSLETPIQETPTQDKLPVDTPTQDSPTQVILTLDTPSQDTPTQVILPLDTPPQDIPPQDTPQEITRVELTHTPTTASETKEEPVSQDKDLTQTAAAKQTEEAPKQLPEKSKEIREKKETKRWGKLLQVQKQAEKSEGVRHGGDAKLQETARDMPTPSIPTPDTPTQDISGGELTQKPPTTSETKEESESQHKNLTQTAIIEQAEEAPKQLPEKSKDIREKKETKRWSKVLPSKKAEKSEGVRHGADAKLQETARDIPTPSIPTPDTPTQDISGGELTQKPTTTSETKEEPEFQDKDLVQTVIAEEIEEAPKQLPEKSKDIREKKETKRWKIPIMVPPPGEIPTMVPSPLEISTVVSPPLGIPSLVPPPLEIPSLVPPPLDISPLVLPLQDIPTLVSPPLESPTLLPPPPPQDILPLVPPPQEIPTLVSPPQDISPLVLPPPPKEISPLVQPPQVIPSLVPTPLERSTLALPPSPQEIPTLIPSPQVIPTLVPPPPDMPILVPPPEDMPILILPPKKVPILVPPPQDKELFTPQDIPKGQEKEEDLAKALPLTKEEQSLKHVPDEGDRWVKELKQEDEEQEKSKISIPISEEQPKTVDKGKEPSPKVSHSKLKSLQELNMTRELWYQQVQKELLTEKERMQEEQLRIQGECQQIEKAKENLVQWQGLFQKKQEEWKQKEEQHKEQEHLWQRQLEQWRRLQQQNNHYQQYWAEQREKQKEQQCRLQEEVRQLQQQYKQHVILQGEQAKEQWCWNRLKEEHRKQQEIWQEEDKEYESKRRQWQQQQAKHEGQMEALRQAHLQQEEQYKQWQKEQQRKQQELEHAWEKRCQQQLQNWQQKMQKQQEQESRDQEQKSKVPEKQRQKEPKPLSAKLKVVETSVLDIYVKPCKMPPVSKEKIISTTPRTPSPSIALKEDSSELETTWFPKMFTKIEELPSYGIAEKRYWINVDAQRKNLKLLREASQRAGISPDLYNDTKETIKQALHSNVERLAMLICKYKSLYNLHEVRQSLILQLDTAREANDGARMQNLYKMVDKVDAYQKKLLDNWKVRQNVVEKQRQHCLTQMVDLFAQVHSSAQLHLSNPCLLIVKAEDSTKETFHMPQIGPAFLKSKVYKSPLIRVKKSQDFTVTAMVRRKPSSEQIESLWKTDITELSFPLGPKAPVSVLWPETSGFPDIPRFLELDISSVRGKPLQFMETRIQNIPRWKISGYNFKHL</sequence>
<feature type="region of interest" description="Disordered" evidence="2">
    <location>
        <begin position="1099"/>
        <end position="1139"/>
    </location>
</feature>
<dbReference type="PANTHER" id="PTHR33590:SF1">
    <property type="entry name" value="PDZ DOMAIN-CONTAINING PROTEIN"/>
    <property type="match status" value="1"/>
</dbReference>
<feature type="region of interest" description="Disordered" evidence="2">
    <location>
        <begin position="387"/>
        <end position="436"/>
    </location>
</feature>
<feature type="compositionally biased region" description="Basic and acidic residues" evidence="2">
    <location>
        <begin position="395"/>
        <end position="432"/>
    </location>
</feature>
<feature type="coiled-coil region" evidence="1">
    <location>
        <begin position="324"/>
        <end position="358"/>
    </location>
</feature>
<feature type="compositionally biased region" description="Basic and acidic residues" evidence="2">
    <location>
        <begin position="778"/>
        <end position="790"/>
    </location>
</feature>
<dbReference type="KEGG" id="tsr:106545282"/>
<feature type="compositionally biased region" description="Basic and acidic residues" evidence="2">
    <location>
        <begin position="985"/>
        <end position="995"/>
    </location>
</feature>
<feature type="compositionally biased region" description="Low complexity" evidence="2">
    <location>
        <begin position="966"/>
        <end position="984"/>
    </location>
</feature>
<organism evidence="5 6">
    <name type="scientific">Thamnophis sirtalis</name>
    <dbReference type="NCBI Taxonomy" id="35019"/>
    <lineage>
        <taxon>Eukaryota</taxon>
        <taxon>Metazoa</taxon>
        <taxon>Chordata</taxon>
        <taxon>Craniata</taxon>
        <taxon>Vertebrata</taxon>
        <taxon>Euteleostomi</taxon>
        <taxon>Lepidosauria</taxon>
        <taxon>Squamata</taxon>
        <taxon>Bifurcata</taxon>
        <taxon>Unidentata</taxon>
        <taxon>Episquamata</taxon>
        <taxon>Toxicofera</taxon>
        <taxon>Serpentes</taxon>
        <taxon>Colubroidea</taxon>
        <taxon>Colubridae</taxon>
        <taxon>Natricinae</taxon>
        <taxon>Thamnophis</taxon>
    </lineage>
</organism>
<feature type="compositionally biased region" description="Basic and acidic residues" evidence="2">
    <location>
        <begin position="882"/>
        <end position="891"/>
    </location>
</feature>
<feature type="compositionally biased region" description="Basic and acidic residues" evidence="2">
    <location>
        <begin position="1291"/>
        <end position="1303"/>
    </location>
</feature>
<dbReference type="Proteomes" id="UP000504617">
    <property type="component" value="Unplaced"/>
</dbReference>
<feature type="compositionally biased region" description="Low complexity" evidence="2">
    <location>
        <begin position="863"/>
        <end position="881"/>
    </location>
</feature>
<feature type="compositionally biased region" description="Basic and acidic residues" evidence="2">
    <location>
        <begin position="1237"/>
        <end position="1273"/>
    </location>
</feature>
<feature type="compositionally biased region" description="Pro residues" evidence="2">
    <location>
        <begin position="1104"/>
        <end position="1122"/>
    </location>
</feature>
<feature type="compositionally biased region" description="Basic and acidic residues" evidence="2">
    <location>
        <begin position="1539"/>
        <end position="1564"/>
    </location>
</feature>
<evidence type="ECO:0000256" key="1">
    <source>
        <dbReference type="SAM" id="Coils"/>
    </source>
</evidence>
<feature type="compositionally biased region" description="Basic and acidic residues" evidence="2">
    <location>
        <begin position="506"/>
        <end position="525"/>
    </location>
</feature>
<accession>A0A6I9XT58</accession>
<feature type="compositionally biased region" description="Basic and acidic residues" evidence="2">
    <location>
        <begin position="831"/>
        <end position="851"/>
    </location>
</feature>